<comment type="caution">
    <text evidence="2">The sequence shown here is derived from an EMBL/GenBank/DDBJ whole genome shotgun (WGS) entry which is preliminary data.</text>
</comment>
<evidence type="ECO:0000256" key="1">
    <source>
        <dbReference type="SAM" id="Phobius"/>
    </source>
</evidence>
<gene>
    <name evidence="2" type="ORF">C8D77_11353</name>
</gene>
<accession>A0A8E2W9T7</accession>
<dbReference type="AlphaFoldDB" id="A0A8E2W9T7"/>
<proteinExistence type="predicted"/>
<keyword evidence="1" id="KW-0472">Membrane</keyword>
<keyword evidence="1" id="KW-0812">Transmembrane</keyword>
<protein>
    <submittedName>
        <fullName evidence="2">Uncharacterized protein</fullName>
    </submittedName>
</protein>
<reference evidence="2 3" key="1">
    <citation type="submission" date="2018-05" db="EMBL/GenBank/DDBJ databases">
        <title>Genomic Encyclopedia of Type Strains, Phase IV (KMG-IV): sequencing the most valuable type-strain genomes for metagenomic binning, comparative biology and taxonomic classification.</title>
        <authorList>
            <person name="Goeker M."/>
        </authorList>
    </citation>
    <scope>NUCLEOTIDE SEQUENCE [LARGE SCALE GENOMIC DNA]</scope>
    <source>
        <strain evidence="2 3">DSM 2626</strain>
    </source>
</reference>
<evidence type="ECO:0000313" key="2">
    <source>
        <dbReference type="EMBL" id="PWJ87964.1"/>
    </source>
</evidence>
<feature type="transmembrane region" description="Helical" evidence="1">
    <location>
        <begin position="19"/>
        <end position="37"/>
    </location>
</feature>
<organism evidence="2 3">
    <name type="scientific">Rhizobium loti</name>
    <name type="common">Mesorhizobium loti</name>
    <dbReference type="NCBI Taxonomy" id="381"/>
    <lineage>
        <taxon>Bacteria</taxon>
        <taxon>Pseudomonadati</taxon>
        <taxon>Pseudomonadota</taxon>
        <taxon>Alphaproteobacteria</taxon>
        <taxon>Hyphomicrobiales</taxon>
        <taxon>Phyllobacteriaceae</taxon>
        <taxon>Mesorhizobium</taxon>
    </lineage>
</organism>
<name>A0A8E2W9T7_RHILI</name>
<dbReference type="EMBL" id="QGGH01000013">
    <property type="protein sequence ID" value="PWJ87964.1"/>
    <property type="molecule type" value="Genomic_DNA"/>
</dbReference>
<sequence length="43" mass="4456">MAALAFETVYFFGLTGDGLSGGVVSLVACTLLFNAMAKDRSNP</sequence>
<keyword evidence="1" id="KW-1133">Transmembrane helix</keyword>
<evidence type="ECO:0000313" key="3">
    <source>
        <dbReference type="Proteomes" id="UP000245631"/>
    </source>
</evidence>
<dbReference type="Proteomes" id="UP000245631">
    <property type="component" value="Unassembled WGS sequence"/>
</dbReference>